<evidence type="ECO:0000313" key="2">
    <source>
        <dbReference type="EMBL" id="MCB2407970.1"/>
    </source>
</evidence>
<feature type="transmembrane region" description="Helical" evidence="1">
    <location>
        <begin position="26"/>
        <end position="43"/>
    </location>
</feature>
<dbReference type="EMBL" id="JAJADR010000002">
    <property type="protein sequence ID" value="MCB2407970.1"/>
    <property type="molecule type" value="Genomic_DNA"/>
</dbReference>
<accession>A0ABS8AP35</accession>
<dbReference type="Proteomes" id="UP001165296">
    <property type="component" value="Unassembled WGS sequence"/>
</dbReference>
<proteinExistence type="predicted"/>
<name>A0ABS8AP35_9BACT</name>
<evidence type="ECO:0000256" key="1">
    <source>
        <dbReference type="SAM" id="Phobius"/>
    </source>
</evidence>
<evidence type="ECO:0000313" key="3">
    <source>
        <dbReference type="Proteomes" id="UP001165296"/>
    </source>
</evidence>
<sequence length="104" mass="11490">MAKKPPKPQPLPPPPATPAALFKARFPGYVVGLLPMLGMLLLFRQTVPQWVALLLTTGGLYLSILLQQAARKRVPYDFRNPGEWLALGIYAALVGAFVLGMQYW</sequence>
<feature type="transmembrane region" description="Helical" evidence="1">
    <location>
        <begin position="82"/>
        <end position="101"/>
    </location>
</feature>
<keyword evidence="1" id="KW-1133">Transmembrane helix</keyword>
<comment type="caution">
    <text evidence="2">The sequence shown here is derived from an EMBL/GenBank/DDBJ whole genome shotgun (WGS) entry which is preliminary data.</text>
</comment>
<protein>
    <submittedName>
        <fullName evidence="2">Uncharacterized protein</fullName>
    </submittedName>
</protein>
<keyword evidence="1" id="KW-0472">Membrane</keyword>
<reference evidence="2" key="1">
    <citation type="submission" date="2021-10" db="EMBL/GenBank/DDBJ databases">
        <authorList>
            <person name="Dean J.D."/>
            <person name="Kim M.K."/>
            <person name="Newey C.N."/>
            <person name="Stoker T.S."/>
            <person name="Thompson D.W."/>
            <person name="Grose J.H."/>
        </authorList>
    </citation>
    <scope>NUCLEOTIDE SEQUENCE</scope>
    <source>
        <strain evidence="2">BT178</strain>
    </source>
</reference>
<feature type="transmembrane region" description="Helical" evidence="1">
    <location>
        <begin position="50"/>
        <end position="70"/>
    </location>
</feature>
<keyword evidence="3" id="KW-1185">Reference proteome</keyword>
<dbReference type="RefSeq" id="WP_226174455.1">
    <property type="nucleotide sequence ID" value="NZ_JAJADR010000002.1"/>
</dbReference>
<gene>
    <name evidence="2" type="ORF">LGH74_08275</name>
</gene>
<keyword evidence="1" id="KW-0812">Transmembrane</keyword>
<organism evidence="2 3">
    <name type="scientific">Hymenobacter lucidus</name>
    <dbReference type="NCBI Taxonomy" id="2880930"/>
    <lineage>
        <taxon>Bacteria</taxon>
        <taxon>Pseudomonadati</taxon>
        <taxon>Bacteroidota</taxon>
        <taxon>Cytophagia</taxon>
        <taxon>Cytophagales</taxon>
        <taxon>Hymenobacteraceae</taxon>
        <taxon>Hymenobacter</taxon>
    </lineage>
</organism>